<keyword evidence="2" id="KW-1185">Reference proteome</keyword>
<evidence type="ECO:0000313" key="1">
    <source>
        <dbReference type="EMBL" id="ULN42073.1"/>
    </source>
</evidence>
<reference evidence="1" key="1">
    <citation type="submission" date="2022-08" db="EMBL/GenBank/DDBJ databases">
        <title>Whole genome sequencing of non-tuberculosis mycobacteria type-strains.</title>
        <authorList>
            <person name="Igarashi Y."/>
            <person name="Osugi A."/>
            <person name="Mitarai S."/>
        </authorList>
    </citation>
    <scope>NUCLEOTIDE SEQUENCE</scope>
    <source>
        <strain evidence="1">JCM 16369</strain>
    </source>
</reference>
<proteinExistence type="predicted"/>
<evidence type="ECO:0000313" key="2">
    <source>
        <dbReference type="Proteomes" id="UP001055337"/>
    </source>
</evidence>
<gene>
    <name evidence="1" type="ORF">MI149_02785</name>
</gene>
<dbReference type="Proteomes" id="UP001055337">
    <property type="component" value="Chromosome"/>
</dbReference>
<accession>A0ABY3TLH2</accession>
<sequence length="157" mass="15996">MLSITPCARLHSICWTVGNVPVPAAARGVFAAADTAAGGTEAVANSVERRLAEAGGAKCPTARRETVLSAAGRTVADATVDLGERLLAATRDGLISPVRPGVTDRPVAPTLGLFVLWLDAAEPPFAGSARAIPVPTVRNAQTPTVKTPAPNKVEASP</sequence>
<dbReference type="RefSeq" id="WP_240178543.1">
    <property type="nucleotide sequence ID" value="NZ_CP092362.2"/>
</dbReference>
<protein>
    <submittedName>
        <fullName evidence="1">Uncharacterized protein</fullName>
    </submittedName>
</protein>
<dbReference type="EMBL" id="CP092362">
    <property type="protein sequence ID" value="ULN42073.1"/>
    <property type="molecule type" value="Genomic_DNA"/>
</dbReference>
<organism evidence="1 2">
    <name type="scientific">Mycolicibacterium crocinum</name>
    <dbReference type="NCBI Taxonomy" id="388459"/>
    <lineage>
        <taxon>Bacteria</taxon>
        <taxon>Bacillati</taxon>
        <taxon>Actinomycetota</taxon>
        <taxon>Actinomycetes</taxon>
        <taxon>Mycobacteriales</taxon>
        <taxon>Mycobacteriaceae</taxon>
        <taxon>Mycolicibacterium</taxon>
    </lineage>
</organism>
<name>A0ABY3TLH2_9MYCO</name>